<dbReference type="EMBL" id="JACOFZ010000010">
    <property type="protein sequence ID" value="MBC3883096.1"/>
    <property type="molecule type" value="Genomic_DNA"/>
</dbReference>
<gene>
    <name evidence="1" type="ORF">H8K36_17005</name>
</gene>
<accession>A0A923KUB0</accession>
<dbReference type="InterPro" id="IPR014991">
    <property type="entry name" value="DUF1840"/>
</dbReference>
<protein>
    <submittedName>
        <fullName evidence="1">DUF1840 family protein</fullName>
    </submittedName>
</protein>
<dbReference type="Proteomes" id="UP000627446">
    <property type="component" value="Unassembled WGS sequence"/>
</dbReference>
<comment type="caution">
    <text evidence="1">The sequence shown here is derived from an EMBL/GenBank/DDBJ whole genome shotgun (WGS) entry which is preliminary data.</text>
</comment>
<keyword evidence="2" id="KW-1185">Reference proteome</keyword>
<reference evidence="1" key="1">
    <citation type="submission" date="2020-08" db="EMBL/GenBank/DDBJ databases">
        <title>Novel species isolated from subtropical streams in China.</title>
        <authorList>
            <person name="Lu H."/>
        </authorList>
    </citation>
    <scope>NUCLEOTIDE SEQUENCE</scope>
    <source>
        <strain evidence="1">LX22W</strain>
    </source>
</reference>
<dbReference type="RefSeq" id="WP_186917720.1">
    <property type="nucleotide sequence ID" value="NZ_JACOFZ010000010.1"/>
</dbReference>
<dbReference type="AlphaFoldDB" id="A0A923KUB0"/>
<organism evidence="1 2">
    <name type="scientific">Undibacterium nitidum</name>
    <dbReference type="NCBI Taxonomy" id="2762298"/>
    <lineage>
        <taxon>Bacteria</taxon>
        <taxon>Pseudomonadati</taxon>
        <taxon>Pseudomonadota</taxon>
        <taxon>Betaproteobacteria</taxon>
        <taxon>Burkholderiales</taxon>
        <taxon>Oxalobacteraceae</taxon>
        <taxon>Undibacterium</taxon>
    </lineage>
</organism>
<dbReference type="Pfam" id="PF08895">
    <property type="entry name" value="DUF1840"/>
    <property type="match status" value="1"/>
</dbReference>
<proteinExistence type="predicted"/>
<evidence type="ECO:0000313" key="2">
    <source>
        <dbReference type="Proteomes" id="UP000627446"/>
    </source>
</evidence>
<evidence type="ECO:0000313" key="1">
    <source>
        <dbReference type="EMBL" id="MBC3883096.1"/>
    </source>
</evidence>
<name>A0A923KUB0_9BURK</name>
<sequence length="109" mass="12616">MLVTFQSTADADITMYESHIGPILESLGKDVKRGVITVVELPHFISTFEKIMEEDRQQRAQIDDIDEDELDDTEKKQRKDFVSISARLFPLYEMLKAANKKQKEIIWGV</sequence>